<keyword evidence="2" id="KW-1133">Transmembrane helix</keyword>
<dbReference type="Proteomes" id="UP000683360">
    <property type="component" value="Unassembled WGS sequence"/>
</dbReference>
<dbReference type="EMBL" id="CAJPWZ010000459">
    <property type="protein sequence ID" value="CAG2193443.1"/>
    <property type="molecule type" value="Genomic_DNA"/>
</dbReference>
<comment type="caution">
    <text evidence="3">The sequence shown here is derived from an EMBL/GenBank/DDBJ whole genome shotgun (WGS) entry which is preliminary data.</text>
</comment>
<protein>
    <submittedName>
        <fullName evidence="3">Uncharacterized protein</fullName>
    </submittedName>
</protein>
<dbReference type="AlphaFoldDB" id="A0A8S3QD86"/>
<keyword evidence="2" id="KW-0812">Transmembrane</keyword>
<dbReference type="OrthoDB" id="6080322at2759"/>
<gene>
    <name evidence="3" type="ORF">MEDL_8534</name>
</gene>
<feature type="transmembrane region" description="Helical" evidence="2">
    <location>
        <begin position="36"/>
        <end position="65"/>
    </location>
</feature>
<keyword evidence="4" id="KW-1185">Reference proteome</keyword>
<sequence>MLTGILTSSYSALLLTFLSGFSVEETILIYTPLMVLFYGLLFLSLFLTVVWHYCQYCAILWWVLFIKKRCSPVTMYRLEGSQEQSVPQTPPIFHELPDRSTYDSPFATVPDYSDFSLSQGSQDSQEANVPGTPVIQSTLHSFLTPITPVNLNRRPHHYETPLLEIVLLRSARKHTITGSEQSPRPNDSPGTPQLEQTVPCTPKKNVVVINPYSNIRLSPVMSPFTPKQNVVVMNPSSNIRLSPVVSQTPNKCENLNIFNDDDEIFLK</sequence>
<reference evidence="3" key="1">
    <citation type="submission" date="2021-03" db="EMBL/GenBank/DDBJ databases">
        <authorList>
            <person name="Bekaert M."/>
        </authorList>
    </citation>
    <scope>NUCLEOTIDE SEQUENCE</scope>
</reference>
<keyword evidence="2" id="KW-0472">Membrane</keyword>
<feature type="compositionally biased region" description="Polar residues" evidence="1">
    <location>
        <begin position="176"/>
        <end position="199"/>
    </location>
</feature>
<organism evidence="3 4">
    <name type="scientific">Mytilus edulis</name>
    <name type="common">Blue mussel</name>
    <dbReference type="NCBI Taxonomy" id="6550"/>
    <lineage>
        <taxon>Eukaryota</taxon>
        <taxon>Metazoa</taxon>
        <taxon>Spiralia</taxon>
        <taxon>Lophotrochozoa</taxon>
        <taxon>Mollusca</taxon>
        <taxon>Bivalvia</taxon>
        <taxon>Autobranchia</taxon>
        <taxon>Pteriomorphia</taxon>
        <taxon>Mytilida</taxon>
        <taxon>Mytiloidea</taxon>
        <taxon>Mytilidae</taxon>
        <taxon>Mytilinae</taxon>
        <taxon>Mytilus</taxon>
    </lineage>
</organism>
<evidence type="ECO:0000256" key="1">
    <source>
        <dbReference type="SAM" id="MobiDB-lite"/>
    </source>
</evidence>
<evidence type="ECO:0000313" key="3">
    <source>
        <dbReference type="EMBL" id="CAG2193443.1"/>
    </source>
</evidence>
<accession>A0A8S3QD86</accession>
<name>A0A8S3QD86_MYTED</name>
<feature type="region of interest" description="Disordered" evidence="1">
    <location>
        <begin position="175"/>
        <end position="199"/>
    </location>
</feature>
<proteinExistence type="predicted"/>
<evidence type="ECO:0000256" key="2">
    <source>
        <dbReference type="SAM" id="Phobius"/>
    </source>
</evidence>
<evidence type="ECO:0000313" key="4">
    <source>
        <dbReference type="Proteomes" id="UP000683360"/>
    </source>
</evidence>